<dbReference type="PANTHER" id="PTHR10237">
    <property type="entry name" value="DEFORMED EPIDERMAL AUTOREGULATORY FACTOR 1 HOMOLOG SUPPRESSIN"/>
    <property type="match status" value="1"/>
</dbReference>
<evidence type="ECO:0000256" key="8">
    <source>
        <dbReference type="PROSITE-ProRule" id="PRU00134"/>
    </source>
</evidence>
<dbReference type="GeneID" id="18881740"/>
<evidence type="ECO:0000256" key="4">
    <source>
        <dbReference type="ARBA" id="ARBA00023015"/>
    </source>
</evidence>
<evidence type="ECO:0000256" key="2">
    <source>
        <dbReference type="ARBA" id="ARBA00022771"/>
    </source>
</evidence>
<evidence type="ECO:0000256" key="6">
    <source>
        <dbReference type="ARBA" id="ARBA00023163"/>
    </source>
</evidence>
<evidence type="ECO:0000259" key="9">
    <source>
        <dbReference type="PROSITE" id="PS50865"/>
    </source>
</evidence>
<dbReference type="AlphaFoldDB" id="R7S0N3"/>
<dbReference type="Gene3D" id="6.10.140.2220">
    <property type="match status" value="1"/>
</dbReference>
<dbReference type="GO" id="GO:0000981">
    <property type="term" value="F:DNA-binding transcription factor activity, RNA polymerase II-specific"/>
    <property type="evidence" value="ECO:0007669"/>
    <property type="project" value="TreeGrafter"/>
</dbReference>
<dbReference type="InterPro" id="IPR002893">
    <property type="entry name" value="Znf_MYND"/>
</dbReference>
<dbReference type="PROSITE" id="PS50865">
    <property type="entry name" value="ZF_MYND_2"/>
    <property type="match status" value="1"/>
</dbReference>
<dbReference type="OrthoDB" id="2831360at2759"/>
<sequence>MSGEELDVSVCVFGHGDRQLDLKIRPRYPRSGMSNTEEAEWKYVYLESISKNIQHSGPWDCEFCGKPARVTLSSVASYRDRPEVYVYLHALCSADPGPCRTAYNTKEREAAERAGYPNYAPSPYPPLNDPARPYPLLASCAGCKKDSTADVAPWNNEGLMRCSGCKLTRYCGVSCQRQDWPSHKKFCKVAGHPSWKGEATASQE</sequence>
<dbReference type="KEGG" id="psq:PUNSTDRAFT_146920"/>
<dbReference type="eggNOG" id="ENOG502SWU1">
    <property type="taxonomic scope" value="Eukaryota"/>
</dbReference>
<accession>R7S0N3</accession>
<reference evidence="11" key="1">
    <citation type="journal article" date="2012" name="Science">
        <title>The Paleozoic origin of enzymatic lignin decomposition reconstructed from 31 fungal genomes.</title>
        <authorList>
            <person name="Floudas D."/>
            <person name="Binder M."/>
            <person name="Riley R."/>
            <person name="Barry K."/>
            <person name="Blanchette R.A."/>
            <person name="Henrissat B."/>
            <person name="Martinez A.T."/>
            <person name="Otillar R."/>
            <person name="Spatafora J.W."/>
            <person name="Yadav J.S."/>
            <person name="Aerts A."/>
            <person name="Benoit I."/>
            <person name="Boyd A."/>
            <person name="Carlson A."/>
            <person name="Copeland A."/>
            <person name="Coutinho P.M."/>
            <person name="de Vries R.P."/>
            <person name="Ferreira P."/>
            <person name="Findley K."/>
            <person name="Foster B."/>
            <person name="Gaskell J."/>
            <person name="Glotzer D."/>
            <person name="Gorecki P."/>
            <person name="Heitman J."/>
            <person name="Hesse C."/>
            <person name="Hori C."/>
            <person name="Igarashi K."/>
            <person name="Jurgens J.A."/>
            <person name="Kallen N."/>
            <person name="Kersten P."/>
            <person name="Kohler A."/>
            <person name="Kuees U."/>
            <person name="Kumar T.K.A."/>
            <person name="Kuo A."/>
            <person name="LaButti K."/>
            <person name="Larrondo L.F."/>
            <person name="Lindquist E."/>
            <person name="Ling A."/>
            <person name="Lombard V."/>
            <person name="Lucas S."/>
            <person name="Lundell T."/>
            <person name="Martin R."/>
            <person name="McLaughlin D.J."/>
            <person name="Morgenstern I."/>
            <person name="Morin E."/>
            <person name="Murat C."/>
            <person name="Nagy L.G."/>
            <person name="Nolan M."/>
            <person name="Ohm R.A."/>
            <person name="Patyshakuliyeva A."/>
            <person name="Rokas A."/>
            <person name="Ruiz-Duenas F.J."/>
            <person name="Sabat G."/>
            <person name="Salamov A."/>
            <person name="Samejima M."/>
            <person name="Schmutz J."/>
            <person name="Slot J.C."/>
            <person name="St John F."/>
            <person name="Stenlid J."/>
            <person name="Sun H."/>
            <person name="Sun S."/>
            <person name="Syed K."/>
            <person name="Tsang A."/>
            <person name="Wiebenga A."/>
            <person name="Young D."/>
            <person name="Pisabarro A."/>
            <person name="Eastwood D.C."/>
            <person name="Martin F."/>
            <person name="Cullen D."/>
            <person name="Grigoriev I.V."/>
            <person name="Hibbett D.S."/>
        </authorList>
    </citation>
    <scope>NUCLEOTIDE SEQUENCE [LARGE SCALE GENOMIC DNA]</scope>
    <source>
        <strain evidence="11">HHB-11173 SS5</strain>
    </source>
</reference>
<keyword evidence="2 8" id="KW-0863">Zinc-finger</keyword>
<dbReference type="SUPFAM" id="SSF144232">
    <property type="entry name" value="HIT/MYND zinc finger-like"/>
    <property type="match status" value="1"/>
</dbReference>
<gene>
    <name evidence="10" type="ORF">PUNSTDRAFT_146920</name>
</gene>
<evidence type="ECO:0000313" key="11">
    <source>
        <dbReference type="Proteomes" id="UP000054196"/>
    </source>
</evidence>
<dbReference type="OMA" id="RETHTFN"/>
<keyword evidence="5" id="KW-0238">DNA-binding</keyword>
<dbReference type="PANTHER" id="PTHR10237:SF1">
    <property type="entry name" value="DEFORMED EPIDERMAL AUTOREGULATORY FACTOR 1 HOMOLOG"/>
    <property type="match status" value="1"/>
</dbReference>
<dbReference type="EMBL" id="JH687559">
    <property type="protein sequence ID" value="EIN03763.1"/>
    <property type="molecule type" value="Genomic_DNA"/>
</dbReference>
<keyword evidence="1" id="KW-0479">Metal-binding</keyword>
<dbReference type="GO" id="GO:0003677">
    <property type="term" value="F:DNA binding"/>
    <property type="evidence" value="ECO:0007669"/>
    <property type="project" value="UniProtKB-KW"/>
</dbReference>
<evidence type="ECO:0000256" key="3">
    <source>
        <dbReference type="ARBA" id="ARBA00022833"/>
    </source>
</evidence>
<keyword evidence="7" id="KW-0539">Nucleus</keyword>
<dbReference type="RefSeq" id="XP_007389048.1">
    <property type="nucleotide sequence ID" value="XM_007388986.1"/>
</dbReference>
<dbReference type="InterPro" id="IPR024119">
    <property type="entry name" value="TF_DEAF-1"/>
</dbReference>
<dbReference type="Pfam" id="PF01753">
    <property type="entry name" value="zf-MYND"/>
    <property type="match status" value="1"/>
</dbReference>
<evidence type="ECO:0000313" key="10">
    <source>
        <dbReference type="EMBL" id="EIN03763.1"/>
    </source>
</evidence>
<dbReference type="GO" id="GO:0005634">
    <property type="term" value="C:nucleus"/>
    <property type="evidence" value="ECO:0007669"/>
    <property type="project" value="TreeGrafter"/>
</dbReference>
<proteinExistence type="predicted"/>
<name>R7S0N3_PUNST</name>
<protein>
    <recommendedName>
        <fullName evidence="9">MYND-type domain-containing protein</fullName>
    </recommendedName>
</protein>
<keyword evidence="4" id="KW-0805">Transcription regulation</keyword>
<feature type="domain" description="MYND-type" evidence="9">
    <location>
        <begin position="140"/>
        <end position="187"/>
    </location>
</feature>
<dbReference type="Proteomes" id="UP000054196">
    <property type="component" value="Unassembled WGS sequence"/>
</dbReference>
<keyword evidence="6" id="KW-0804">Transcription</keyword>
<evidence type="ECO:0000256" key="7">
    <source>
        <dbReference type="ARBA" id="ARBA00023242"/>
    </source>
</evidence>
<organism evidence="10 11">
    <name type="scientific">Punctularia strigosozonata (strain HHB-11173)</name>
    <name type="common">White-rot fungus</name>
    <dbReference type="NCBI Taxonomy" id="741275"/>
    <lineage>
        <taxon>Eukaryota</taxon>
        <taxon>Fungi</taxon>
        <taxon>Dikarya</taxon>
        <taxon>Basidiomycota</taxon>
        <taxon>Agaricomycotina</taxon>
        <taxon>Agaricomycetes</taxon>
        <taxon>Corticiales</taxon>
        <taxon>Punctulariaceae</taxon>
        <taxon>Punctularia</taxon>
    </lineage>
</organism>
<keyword evidence="11" id="KW-1185">Reference proteome</keyword>
<evidence type="ECO:0000256" key="5">
    <source>
        <dbReference type="ARBA" id="ARBA00023125"/>
    </source>
</evidence>
<evidence type="ECO:0000256" key="1">
    <source>
        <dbReference type="ARBA" id="ARBA00022723"/>
    </source>
</evidence>
<keyword evidence="3" id="KW-0862">Zinc</keyword>
<dbReference type="GO" id="GO:0008270">
    <property type="term" value="F:zinc ion binding"/>
    <property type="evidence" value="ECO:0007669"/>
    <property type="project" value="UniProtKB-KW"/>
</dbReference>
<dbReference type="HOGENOM" id="CLU_121553_0_0_1"/>